<dbReference type="AlphaFoldDB" id="A0A1N6QMG8"/>
<name>A0A1N6QMG8_9ACTN</name>
<dbReference type="InterPro" id="IPR017439">
    <property type="entry name" value="Amidohydrolase"/>
</dbReference>
<dbReference type="OrthoDB" id="9777385at2"/>
<feature type="binding site" evidence="2">
    <location>
        <position position="366"/>
    </location>
    <ligand>
        <name>Mn(2+)</name>
        <dbReference type="ChEBI" id="CHEBI:29035"/>
        <label>2</label>
    </ligand>
</feature>
<dbReference type="InterPro" id="IPR011650">
    <property type="entry name" value="Peptidase_M20_dimer"/>
</dbReference>
<dbReference type="GO" id="GO:0019877">
    <property type="term" value="P:diaminopimelate biosynthetic process"/>
    <property type="evidence" value="ECO:0007669"/>
    <property type="project" value="UniProtKB-ARBA"/>
</dbReference>
<dbReference type="FunFam" id="3.30.70.360:FF:000001">
    <property type="entry name" value="N-acetyldiaminopimelate deacetylase"/>
    <property type="match status" value="1"/>
</dbReference>
<accession>A0A1N6QMG8</accession>
<keyword evidence="2" id="KW-0464">Manganese</keyword>
<dbReference type="GO" id="GO:0050118">
    <property type="term" value="F:N-acetyldiaminopimelate deacetylase activity"/>
    <property type="evidence" value="ECO:0007669"/>
    <property type="project" value="UniProtKB-ARBA"/>
</dbReference>
<dbReference type="STRING" id="58117.SAMN05421833_10150"/>
<keyword evidence="5" id="KW-1185">Reference proteome</keyword>
<feature type="binding site" evidence="2">
    <location>
        <position position="163"/>
    </location>
    <ligand>
        <name>Mn(2+)</name>
        <dbReference type="ChEBI" id="CHEBI:29035"/>
        <label>2</label>
    </ligand>
</feature>
<sequence>MTLQDDLVELRRALHREPEIGLDLPRTQEKVLAALDGLPLEITTGERLSSVTAVLRGGGPGPADHRPAVLLRADMDALPVHEKTDVPYRSRFDGRMHACGHDLHTAMLVGAARLLSERRADLAGDVVLMFQPGEEGEEGARLMIEEGVLDAAGARPVAAYGMHVFSTTIPRGLFLTKGGPVLAAADTLTVTVRGRGGHGSSPHRALDPIPAACEIVTALQTHVTRGYDVFDPVVVTVGSFHAGTTDNVIPDEATFEATVRTFSAGSRDRVREGLVRLARGIGEAHGLTVDCAFGIGYPVTVNDDAEAEFAAHTVREALGQDRYFPLPTPATGSEDFSYVLEQVPGAFLVVGACPPGRDLATAPANHSAEAEFDDAILSDGATLLTELAVRRLARA</sequence>
<dbReference type="PANTHER" id="PTHR11014">
    <property type="entry name" value="PEPTIDASE M20 FAMILY MEMBER"/>
    <property type="match status" value="1"/>
</dbReference>
<feature type="binding site" evidence="2">
    <location>
        <position position="101"/>
    </location>
    <ligand>
        <name>Mn(2+)</name>
        <dbReference type="ChEBI" id="CHEBI:29035"/>
        <label>2</label>
    </ligand>
</feature>
<keyword evidence="1 4" id="KW-0378">Hydrolase</keyword>
<evidence type="ECO:0000256" key="1">
    <source>
        <dbReference type="ARBA" id="ARBA00022801"/>
    </source>
</evidence>
<dbReference type="InterPro" id="IPR036264">
    <property type="entry name" value="Bact_exopeptidase_dim_dom"/>
</dbReference>
<evidence type="ECO:0000256" key="2">
    <source>
        <dbReference type="PIRSR" id="PIRSR005962-1"/>
    </source>
</evidence>
<dbReference type="Gene3D" id="3.30.70.360">
    <property type="match status" value="1"/>
</dbReference>
<dbReference type="Pfam" id="PF01546">
    <property type="entry name" value="Peptidase_M20"/>
    <property type="match status" value="1"/>
</dbReference>
<dbReference type="Gene3D" id="3.40.630.10">
    <property type="entry name" value="Zn peptidases"/>
    <property type="match status" value="1"/>
</dbReference>
<dbReference type="EMBL" id="FTNI01000001">
    <property type="protein sequence ID" value="SIQ17811.1"/>
    <property type="molecule type" value="Genomic_DNA"/>
</dbReference>
<dbReference type="RefSeq" id="WP_076431764.1">
    <property type="nucleotide sequence ID" value="NZ_CP192071.1"/>
</dbReference>
<dbReference type="PANTHER" id="PTHR11014:SF63">
    <property type="entry name" value="METALLOPEPTIDASE, PUTATIVE (AFU_ORTHOLOGUE AFUA_6G09600)-RELATED"/>
    <property type="match status" value="1"/>
</dbReference>
<evidence type="ECO:0000313" key="5">
    <source>
        <dbReference type="Proteomes" id="UP000186096"/>
    </source>
</evidence>
<dbReference type="CDD" id="cd03886">
    <property type="entry name" value="M20_Acy1"/>
    <property type="match status" value="1"/>
</dbReference>
<evidence type="ECO:0000313" key="4">
    <source>
        <dbReference type="EMBL" id="SIQ17811.1"/>
    </source>
</evidence>
<dbReference type="NCBIfam" id="TIGR01891">
    <property type="entry name" value="amidohydrolases"/>
    <property type="match status" value="1"/>
</dbReference>
<dbReference type="SUPFAM" id="SSF55031">
    <property type="entry name" value="Bacterial exopeptidase dimerisation domain"/>
    <property type="match status" value="1"/>
</dbReference>
<feature type="binding site" evidence="2">
    <location>
        <position position="135"/>
    </location>
    <ligand>
        <name>Mn(2+)</name>
        <dbReference type="ChEBI" id="CHEBI:29035"/>
        <label>2</label>
    </ligand>
</feature>
<comment type="cofactor">
    <cofactor evidence="2">
        <name>Mn(2+)</name>
        <dbReference type="ChEBI" id="CHEBI:29035"/>
    </cofactor>
    <text evidence="2">The Mn(2+) ion enhances activity.</text>
</comment>
<proteinExistence type="predicted"/>
<gene>
    <name evidence="4" type="ORF">SAMN05421833_10150</name>
</gene>
<organism evidence="4 5">
    <name type="scientific">Microbispora rosea</name>
    <dbReference type="NCBI Taxonomy" id="58117"/>
    <lineage>
        <taxon>Bacteria</taxon>
        <taxon>Bacillati</taxon>
        <taxon>Actinomycetota</taxon>
        <taxon>Actinomycetes</taxon>
        <taxon>Streptosporangiales</taxon>
        <taxon>Streptosporangiaceae</taxon>
        <taxon>Microbispora</taxon>
    </lineage>
</organism>
<evidence type="ECO:0000259" key="3">
    <source>
        <dbReference type="Pfam" id="PF07687"/>
    </source>
</evidence>
<dbReference type="Pfam" id="PF07687">
    <property type="entry name" value="M20_dimer"/>
    <property type="match status" value="1"/>
</dbReference>
<reference evidence="5" key="1">
    <citation type="submission" date="2017-01" db="EMBL/GenBank/DDBJ databases">
        <authorList>
            <person name="Varghese N."/>
            <person name="Submissions S."/>
        </authorList>
    </citation>
    <scope>NUCLEOTIDE SEQUENCE [LARGE SCALE GENOMIC DNA]</scope>
    <source>
        <strain evidence="5">ATCC 12950</strain>
    </source>
</reference>
<feature type="binding site" evidence="2">
    <location>
        <position position="99"/>
    </location>
    <ligand>
        <name>Mn(2+)</name>
        <dbReference type="ChEBI" id="CHEBI:29035"/>
        <label>2</label>
    </ligand>
</feature>
<dbReference type="Proteomes" id="UP000186096">
    <property type="component" value="Unassembled WGS sequence"/>
</dbReference>
<dbReference type="SUPFAM" id="SSF53187">
    <property type="entry name" value="Zn-dependent exopeptidases"/>
    <property type="match status" value="1"/>
</dbReference>
<dbReference type="PIRSF" id="PIRSF005962">
    <property type="entry name" value="Pept_M20D_amidohydro"/>
    <property type="match status" value="1"/>
</dbReference>
<protein>
    <submittedName>
        <fullName evidence="4">Hippurate hydrolase</fullName>
    </submittedName>
</protein>
<dbReference type="GO" id="GO:0046872">
    <property type="term" value="F:metal ion binding"/>
    <property type="evidence" value="ECO:0007669"/>
    <property type="project" value="UniProtKB-KW"/>
</dbReference>
<dbReference type="InterPro" id="IPR002933">
    <property type="entry name" value="Peptidase_M20"/>
</dbReference>
<feature type="domain" description="Peptidase M20 dimerisation" evidence="3">
    <location>
        <begin position="187"/>
        <end position="278"/>
    </location>
</feature>
<keyword evidence="2" id="KW-0479">Metal-binding</keyword>